<feature type="signal peptide" evidence="1">
    <location>
        <begin position="1"/>
        <end position="18"/>
    </location>
</feature>
<dbReference type="AlphaFoldDB" id="A0A8J6IVP7"/>
<dbReference type="Pfam" id="PF04314">
    <property type="entry name" value="PCuAC"/>
    <property type="match status" value="1"/>
</dbReference>
<dbReference type="SUPFAM" id="SSF110087">
    <property type="entry name" value="DR1885-like metal-binding protein"/>
    <property type="match status" value="1"/>
</dbReference>
<dbReference type="Proteomes" id="UP000601768">
    <property type="component" value="Unassembled WGS sequence"/>
</dbReference>
<dbReference type="InterPro" id="IPR058248">
    <property type="entry name" value="Lxx211020-like"/>
</dbReference>
<name>A0A8J6IVP7_9ALTE</name>
<protein>
    <submittedName>
        <fullName evidence="2">Copper chaperone PCu(A)C</fullName>
    </submittedName>
</protein>
<reference evidence="2" key="2">
    <citation type="submission" date="2020-08" db="EMBL/GenBank/DDBJ databases">
        <authorList>
            <person name="Lai Q."/>
        </authorList>
    </citation>
    <scope>NUCLEOTIDE SEQUENCE</scope>
    <source>
        <strain evidence="2">S27-2</strain>
    </source>
</reference>
<dbReference type="PANTHER" id="PTHR36302:SF1">
    <property type="entry name" value="COPPER CHAPERONE PCU(A)C"/>
    <property type="match status" value="1"/>
</dbReference>
<evidence type="ECO:0000313" key="3">
    <source>
        <dbReference type="Proteomes" id="UP000601768"/>
    </source>
</evidence>
<dbReference type="RefSeq" id="WP_186508107.1">
    <property type="nucleotide sequence ID" value="NZ_JACNEP010000020.1"/>
</dbReference>
<keyword evidence="3" id="KW-1185">Reference proteome</keyword>
<sequence>MRYLLLMLIGLFSTTAAATIEISDATVRLLPPGVKNTSAYFTINNSDKTDCIIVAAQTDIAARTELHAHMMHNNMMHMMKQESVTLKAGEQLQFQPGGLHLMLFDLKQPLKEDQQVMLTLIMQDGQKIEFSAVVKRPGAQKMSQHQHH</sequence>
<accession>A0A8J6IVP7</accession>
<keyword evidence="1" id="KW-0732">Signal</keyword>
<comment type="caution">
    <text evidence="2">The sequence shown here is derived from an EMBL/GenBank/DDBJ whole genome shotgun (WGS) entry which is preliminary data.</text>
</comment>
<evidence type="ECO:0000313" key="2">
    <source>
        <dbReference type="EMBL" id="MBC3767536.1"/>
    </source>
</evidence>
<proteinExistence type="predicted"/>
<organism evidence="2 3">
    <name type="scientific">Neptunicella marina</name>
    <dbReference type="NCBI Taxonomy" id="2125989"/>
    <lineage>
        <taxon>Bacteria</taxon>
        <taxon>Pseudomonadati</taxon>
        <taxon>Pseudomonadota</taxon>
        <taxon>Gammaproteobacteria</taxon>
        <taxon>Alteromonadales</taxon>
        <taxon>Alteromonadaceae</taxon>
        <taxon>Neptunicella</taxon>
    </lineage>
</organism>
<dbReference type="PANTHER" id="PTHR36302">
    <property type="entry name" value="BLR7088 PROTEIN"/>
    <property type="match status" value="1"/>
</dbReference>
<gene>
    <name evidence="2" type="ORF">H8B19_16780</name>
</gene>
<dbReference type="EMBL" id="JACNEP010000020">
    <property type="protein sequence ID" value="MBC3767536.1"/>
    <property type="molecule type" value="Genomic_DNA"/>
</dbReference>
<dbReference type="InterPro" id="IPR007410">
    <property type="entry name" value="LpqE-like"/>
</dbReference>
<evidence type="ECO:0000256" key="1">
    <source>
        <dbReference type="SAM" id="SignalP"/>
    </source>
</evidence>
<dbReference type="InterPro" id="IPR036182">
    <property type="entry name" value="PCuAC_sf"/>
</dbReference>
<dbReference type="Gene3D" id="2.60.40.1890">
    <property type="entry name" value="PCu(A)C copper chaperone"/>
    <property type="match status" value="1"/>
</dbReference>
<feature type="chain" id="PRO_5035165862" evidence="1">
    <location>
        <begin position="19"/>
        <end position="148"/>
    </location>
</feature>
<reference evidence="2" key="1">
    <citation type="journal article" date="2018" name="Int. J. Syst. Evol. Microbiol.">
        <title>Neptunicella marina gen. nov., sp. nov., isolated from surface seawater.</title>
        <authorList>
            <person name="Liu X."/>
            <person name="Lai Q."/>
            <person name="Du Y."/>
            <person name="Zhang X."/>
            <person name="Liu Z."/>
            <person name="Sun F."/>
            <person name="Shao Z."/>
        </authorList>
    </citation>
    <scope>NUCLEOTIDE SEQUENCE</scope>
    <source>
        <strain evidence="2">S27-2</strain>
    </source>
</reference>